<accession>A0A146NL90</accession>
<keyword evidence="7" id="KW-0007">Acetylation</keyword>
<dbReference type="InterPro" id="IPR029063">
    <property type="entry name" value="SAM-dependent_MTases_sf"/>
</dbReference>
<dbReference type="CTD" id="115708"/>
<protein>
    <recommendedName>
        <fullName evidence="12 13">tRNA (adenine(58)-N(1))-methyltransferase catalytic subunit TRMT61A</fullName>
        <ecNumber evidence="2 13">2.1.1.220</ecNumber>
    </recommendedName>
</protein>
<proteinExistence type="inferred from homology"/>
<evidence type="ECO:0000256" key="1">
    <source>
        <dbReference type="ARBA" id="ARBA00004123"/>
    </source>
</evidence>
<dbReference type="PANTHER" id="PTHR12133">
    <property type="entry name" value="TRNA (ADENINE(58)-N(1))-METHYLTRANSFERASE"/>
    <property type="match status" value="1"/>
</dbReference>
<evidence type="ECO:0000256" key="5">
    <source>
        <dbReference type="ARBA" id="ARBA00022691"/>
    </source>
</evidence>
<evidence type="ECO:0000256" key="14">
    <source>
        <dbReference type="PIRSR" id="PIRSR017269-1"/>
    </source>
</evidence>
<dbReference type="InterPro" id="IPR049470">
    <property type="entry name" value="TRM61_C"/>
</dbReference>
<evidence type="ECO:0000313" key="18">
    <source>
        <dbReference type="Ensembl" id="ENSFHEP00000009560.1"/>
    </source>
</evidence>
<dbReference type="OrthoDB" id="1925287at2759"/>
<evidence type="ECO:0000256" key="7">
    <source>
        <dbReference type="ARBA" id="ARBA00022990"/>
    </source>
</evidence>
<dbReference type="Gene3D" id="3.40.50.150">
    <property type="entry name" value="Vaccinia Virus protein VP39"/>
    <property type="match status" value="1"/>
</dbReference>
<dbReference type="GO" id="GO:0030488">
    <property type="term" value="P:tRNA methylation"/>
    <property type="evidence" value="ECO:0007669"/>
    <property type="project" value="InterPro"/>
</dbReference>
<sequence length="307" mass="33599">MSFVEYSDFIQDGDVAIVHLGHNSVTPVKVQHGAQTQTRYGVIRHSTDLIGQRYGSKVTCSKGGWVHVLHPTPELWTVSLPHRTQILYTTDIAMVTMMLELKPGSVVCESGTGSGSLSHAILRTIAPTGHLHTVEFHQQRAEKVVEEFKEHRVDQLVTVRNQDVCKDGFGVTGVADAVFLDIPSPWEAVGHAKAAMKKHGGRLCSFSPCIEQVQRTCEALTEQGFEEIRSLEVLLRVHNVRPVTLQLPDFGPDSSSDSSSQAGPEAQKEAPPSATPNHASLKIKTTTPPREMPGHTGYLTFATKPRT</sequence>
<dbReference type="PIRSF" id="PIRSF017269">
    <property type="entry name" value="GCD14"/>
    <property type="match status" value="1"/>
</dbReference>
<comment type="subunit">
    <text evidence="11">Heterotetramer; composed of two copies of TRMT6 and two copies of TRMT61A.</text>
</comment>
<dbReference type="GeneID" id="105935505"/>
<dbReference type="Proteomes" id="UP000265000">
    <property type="component" value="Unplaced"/>
</dbReference>
<comment type="function">
    <text evidence="10">Catalytic subunit of tRNA (adenine-N(1)-)-methyltransferase, which catalyzes the formation of N(1)-methyladenine at position 58 (m1A58) in initiator methionyl-tRNA. Catalytic subunit of mRNA N(1)-methyltransferase complex, which mediates methylation of adenosine residues at the N(1) position of a small subset of mRNAs: N(1) methylation takes place in tRNA T-loop-like structures of mRNAs and is only present at low stoichiometries.</text>
</comment>
<dbReference type="Ensembl" id="ENSFHET00000000274.1">
    <property type="protein sequence ID" value="ENSFHEP00000009560.1"/>
    <property type="gene ID" value="ENSFHEG00000010814.1"/>
</dbReference>
<evidence type="ECO:0000313" key="17">
    <source>
        <dbReference type="EMBL" id="JAQ32613.1"/>
    </source>
</evidence>
<dbReference type="SUPFAM" id="SSF53335">
    <property type="entry name" value="S-adenosyl-L-methionine-dependent methyltransferases"/>
    <property type="match status" value="1"/>
</dbReference>
<comment type="catalytic activity">
    <reaction evidence="9">
        <text>an adenosine in mRNA + S-adenosyl-L-methionine = an N(1)-methyladenosine in mRNA + S-adenosyl-L-homocysteine + H(+)</text>
        <dbReference type="Rhea" id="RHEA:55392"/>
        <dbReference type="Rhea" id="RHEA-COMP:12414"/>
        <dbReference type="Rhea" id="RHEA-COMP:12415"/>
        <dbReference type="ChEBI" id="CHEBI:15378"/>
        <dbReference type="ChEBI" id="CHEBI:57856"/>
        <dbReference type="ChEBI" id="CHEBI:59789"/>
        <dbReference type="ChEBI" id="CHEBI:74411"/>
        <dbReference type="ChEBI" id="CHEBI:74491"/>
    </reaction>
</comment>
<feature type="domain" description="tRNA (adenine(58)-N(1))-methyltransferase catalytic subunit TRM61 C-terminal" evidence="16">
    <location>
        <begin position="64"/>
        <end position="304"/>
    </location>
</feature>
<feature type="binding site" evidence="14">
    <location>
        <begin position="114"/>
        <end position="117"/>
    </location>
    <ligand>
        <name>S-adenosyl-L-methionine</name>
        <dbReference type="ChEBI" id="CHEBI:59789"/>
    </ligand>
</feature>
<dbReference type="GeneTree" id="ENSGT00940000154239"/>
<keyword evidence="19" id="KW-1185">Reference proteome</keyword>
<evidence type="ECO:0000256" key="3">
    <source>
        <dbReference type="ARBA" id="ARBA00022603"/>
    </source>
</evidence>
<feature type="binding site" evidence="14">
    <location>
        <position position="163"/>
    </location>
    <ligand>
        <name>S-adenosyl-L-methionine</name>
        <dbReference type="ChEBI" id="CHEBI:59789"/>
    </ligand>
</feature>
<dbReference type="SMR" id="A0A146NL90"/>
<evidence type="ECO:0000259" key="16">
    <source>
        <dbReference type="Pfam" id="PF08704"/>
    </source>
</evidence>
<comment type="similarity">
    <text evidence="13">Belongs to the class I-like SAM-binding methyltransferase superfamily. TRM61 family.</text>
</comment>
<dbReference type="AlphaFoldDB" id="A0A146NL90"/>
<reference evidence="17" key="1">
    <citation type="submission" date="2015-01" db="EMBL/GenBank/DDBJ databases">
        <title>EvidentialGene: Evidence-directed Construction of Complete mRNA Transcriptomes without Genomes.</title>
        <authorList>
            <person name="Gilbert D.G."/>
        </authorList>
    </citation>
    <scope>NUCLEOTIDE SEQUENCE</scope>
</reference>
<evidence type="ECO:0000256" key="13">
    <source>
        <dbReference type="PIRNR" id="PIRNR017269"/>
    </source>
</evidence>
<keyword evidence="6 13" id="KW-0819">tRNA processing</keyword>
<evidence type="ECO:0000256" key="8">
    <source>
        <dbReference type="ARBA" id="ARBA00023242"/>
    </source>
</evidence>
<keyword evidence="5 13" id="KW-0949">S-adenosyl-L-methionine</keyword>
<keyword evidence="4 13" id="KW-0808">Transferase</keyword>
<comment type="catalytic activity">
    <reaction evidence="13">
        <text>adenosine(58) in tRNA + S-adenosyl-L-methionine = N(1)-methyladenosine(58) in tRNA + S-adenosyl-L-homocysteine + H(+)</text>
        <dbReference type="Rhea" id="RHEA:43152"/>
        <dbReference type="Rhea" id="RHEA-COMP:10365"/>
        <dbReference type="Rhea" id="RHEA-COMP:10366"/>
        <dbReference type="ChEBI" id="CHEBI:15378"/>
        <dbReference type="ChEBI" id="CHEBI:57856"/>
        <dbReference type="ChEBI" id="CHEBI:59789"/>
        <dbReference type="ChEBI" id="CHEBI:74411"/>
        <dbReference type="ChEBI" id="CHEBI:74491"/>
        <dbReference type="EC" id="2.1.1.220"/>
    </reaction>
</comment>
<dbReference type="InterPro" id="IPR014816">
    <property type="entry name" value="tRNA_MeTrfase_Gcd14"/>
</dbReference>
<feature type="binding site" evidence="14">
    <location>
        <position position="181"/>
    </location>
    <ligand>
        <name>S-adenosyl-L-methionine</name>
        <dbReference type="ChEBI" id="CHEBI:59789"/>
    </ligand>
</feature>
<keyword evidence="8 13" id="KW-0539">Nucleus</keyword>
<evidence type="ECO:0000256" key="9">
    <source>
        <dbReference type="ARBA" id="ARBA00048481"/>
    </source>
</evidence>
<evidence type="ECO:0000256" key="2">
    <source>
        <dbReference type="ARBA" id="ARBA00012796"/>
    </source>
</evidence>
<dbReference type="EMBL" id="GCES01153709">
    <property type="protein sequence ID" value="JAQ32613.1"/>
    <property type="molecule type" value="Transcribed_RNA"/>
</dbReference>
<dbReference type="FunFam" id="3.40.50.150:FF:000097">
    <property type="entry name" value="tRNA (adenine(58)-N(1))-methyltransferase catalytic subunit TRMT61A"/>
    <property type="match status" value="1"/>
</dbReference>
<name>A0A146NL90_FUNHE</name>
<evidence type="ECO:0000256" key="15">
    <source>
        <dbReference type="SAM" id="MobiDB-lite"/>
    </source>
</evidence>
<dbReference type="GO" id="GO:0160107">
    <property type="term" value="F:tRNA (adenine(58)-N1)-methyltransferase activity"/>
    <property type="evidence" value="ECO:0007669"/>
    <property type="project" value="UniProtKB-EC"/>
</dbReference>
<evidence type="ECO:0000256" key="10">
    <source>
        <dbReference type="ARBA" id="ARBA00056495"/>
    </source>
</evidence>
<evidence type="ECO:0000256" key="12">
    <source>
        <dbReference type="ARBA" id="ARBA00072477"/>
    </source>
</evidence>
<dbReference type="PANTHER" id="PTHR12133:SF2">
    <property type="entry name" value="TRNA (ADENINE(58)-N(1))-METHYLTRANSFERASE CATALYTIC SUBUNIT TRMT61A"/>
    <property type="match status" value="1"/>
</dbReference>
<dbReference type="PROSITE" id="PS51620">
    <property type="entry name" value="SAM_TRM61"/>
    <property type="match status" value="1"/>
</dbReference>
<reference evidence="18" key="2">
    <citation type="submission" date="2025-05" db="UniProtKB">
        <authorList>
            <consortium name="Ensembl"/>
        </authorList>
    </citation>
    <scope>IDENTIFICATION</scope>
</reference>
<feature type="compositionally biased region" description="Polar residues" evidence="15">
    <location>
        <begin position="275"/>
        <end position="288"/>
    </location>
</feature>
<dbReference type="Pfam" id="PF08704">
    <property type="entry name" value="GCD14"/>
    <property type="match status" value="1"/>
</dbReference>
<dbReference type="GO" id="GO:0031515">
    <property type="term" value="C:tRNA (m1A) methyltransferase complex"/>
    <property type="evidence" value="ECO:0007669"/>
    <property type="project" value="UniProtKB-UniRule"/>
</dbReference>
<evidence type="ECO:0000256" key="4">
    <source>
        <dbReference type="ARBA" id="ARBA00022679"/>
    </source>
</evidence>
<evidence type="ECO:0000256" key="11">
    <source>
        <dbReference type="ARBA" id="ARBA00063534"/>
    </source>
</evidence>
<keyword evidence="3 13" id="KW-0489">Methyltransferase</keyword>
<dbReference type="FunFam" id="3.10.330.20:FF:000002">
    <property type="entry name" value="tRNA (adenine(58)-N(1))-methyltransferase catalytic subunit TRMT61A"/>
    <property type="match status" value="1"/>
</dbReference>
<feature type="binding site" evidence="14">
    <location>
        <position position="135"/>
    </location>
    <ligand>
        <name>S-adenosyl-L-methionine</name>
        <dbReference type="ChEBI" id="CHEBI:59789"/>
    </ligand>
</feature>
<comment type="subcellular location">
    <subcellularLocation>
        <location evidence="1 13">Nucleus</location>
    </subcellularLocation>
</comment>
<evidence type="ECO:0000313" key="19">
    <source>
        <dbReference type="Proteomes" id="UP000265000"/>
    </source>
</evidence>
<evidence type="ECO:0000256" key="6">
    <source>
        <dbReference type="ARBA" id="ARBA00022694"/>
    </source>
</evidence>
<feature type="region of interest" description="Disordered" evidence="15">
    <location>
        <begin position="246"/>
        <end position="307"/>
    </location>
</feature>
<dbReference type="GO" id="GO:0005634">
    <property type="term" value="C:nucleus"/>
    <property type="evidence" value="ECO:0007669"/>
    <property type="project" value="UniProtKB-SubCell"/>
</dbReference>
<dbReference type="Gene3D" id="3.10.330.20">
    <property type="match status" value="1"/>
</dbReference>
<dbReference type="STRING" id="8078.ENSFHEP00000009560"/>
<dbReference type="EC" id="2.1.1.220" evidence="2 13"/>
<organism evidence="17">
    <name type="scientific">Fundulus heteroclitus</name>
    <name type="common">Killifish</name>
    <name type="synonym">Mummichog</name>
    <dbReference type="NCBI Taxonomy" id="8078"/>
    <lineage>
        <taxon>Eukaryota</taxon>
        <taxon>Metazoa</taxon>
        <taxon>Chordata</taxon>
        <taxon>Craniata</taxon>
        <taxon>Vertebrata</taxon>
        <taxon>Euteleostomi</taxon>
        <taxon>Actinopterygii</taxon>
        <taxon>Neopterygii</taxon>
        <taxon>Teleostei</taxon>
        <taxon>Neoteleostei</taxon>
        <taxon>Acanthomorphata</taxon>
        <taxon>Ovalentaria</taxon>
        <taxon>Atherinomorphae</taxon>
        <taxon>Cyprinodontiformes</taxon>
        <taxon>Fundulidae</taxon>
        <taxon>Fundulus</taxon>
    </lineage>
</organism>